<keyword evidence="9 14" id="KW-0576">Peroxisome</keyword>
<dbReference type="GO" id="GO:0005778">
    <property type="term" value="C:peroxisomal membrane"/>
    <property type="evidence" value="ECO:0007669"/>
    <property type="project" value="UniProtKB-SubCell"/>
</dbReference>
<evidence type="ECO:0000256" key="10">
    <source>
        <dbReference type="ARBA" id="ARBA00029502"/>
    </source>
</evidence>
<feature type="compositionally biased region" description="Low complexity" evidence="15">
    <location>
        <begin position="141"/>
        <end position="157"/>
    </location>
</feature>
<dbReference type="Gene3D" id="1.10.10.10">
    <property type="entry name" value="Winged helix-like DNA-binding domain superfamily/Winged helix DNA-binding domain"/>
    <property type="match status" value="1"/>
</dbReference>
<comment type="subunit">
    <text evidence="13">Interacts with PEX13; forming the PEX13-PEX14 docking complex. Interacts with PEX5 (via WxxxF/Y motifs).</text>
</comment>
<feature type="compositionally biased region" description="Polar residues" evidence="15">
    <location>
        <begin position="395"/>
        <end position="430"/>
    </location>
</feature>
<feature type="domain" description="Peroxisomal membrane protein PEX14 central plants" evidence="19">
    <location>
        <begin position="170"/>
        <end position="289"/>
    </location>
</feature>
<feature type="compositionally biased region" description="Polar residues" evidence="15">
    <location>
        <begin position="131"/>
        <end position="140"/>
    </location>
</feature>
<keyword evidence="6 16" id="KW-1133">Transmembrane helix</keyword>
<dbReference type="GO" id="GO:0016560">
    <property type="term" value="P:protein import into peroxisome matrix, docking"/>
    <property type="evidence" value="ECO:0007669"/>
    <property type="project" value="UniProtKB-UniRule"/>
</dbReference>
<evidence type="ECO:0000256" key="15">
    <source>
        <dbReference type="SAM" id="MobiDB-lite"/>
    </source>
</evidence>
<keyword evidence="3 14" id="KW-0813">Transport</keyword>
<evidence type="ECO:0000256" key="14">
    <source>
        <dbReference type="RuleBase" id="RU367032"/>
    </source>
</evidence>
<dbReference type="PANTHER" id="PTHR23058">
    <property type="entry name" value="PEROXISOMAL MEMBRANE PROTEIN PEX14"/>
    <property type="match status" value="1"/>
</dbReference>
<feature type="region of interest" description="Disordered" evidence="15">
    <location>
        <begin position="1"/>
        <end position="77"/>
    </location>
</feature>
<evidence type="ECO:0000256" key="13">
    <source>
        <dbReference type="ARBA" id="ARBA00064754"/>
    </source>
</evidence>
<evidence type="ECO:0000259" key="18">
    <source>
        <dbReference type="Pfam" id="PF17733"/>
    </source>
</evidence>
<evidence type="ECO:0000256" key="6">
    <source>
        <dbReference type="ARBA" id="ARBA00022989"/>
    </source>
</evidence>
<keyword evidence="5 14" id="KW-0653">Protein transport</keyword>
<evidence type="ECO:0000256" key="5">
    <source>
        <dbReference type="ARBA" id="ARBA00022927"/>
    </source>
</evidence>
<evidence type="ECO:0000256" key="11">
    <source>
        <dbReference type="ARBA" id="ARBA00029691"/>
    </source>
</evidence>
<evidence type="ECO:0000256" key="7">
    <source>
        <dbReference type="ARBA" id="ARBA00023010"/>
    </source>
</evidence>
<evidence type="ECO:0000259" key="17">
    <source>
        <dbReference type="Pfam" id="PF04695"/>
    </source>
</evidence>
<keyword evidence="4 16" id="KW-0812">Transmembrane</keyword>
<gene>
    <name evidence="20" type="ORF">F8388_012190</name>
</gene>
<dbReference type="Pfam" id="PF23020">
    <property type="entry name" value="PEX14-like_2nd"/>
    <property type="match status" value="1"/>
</dbReference>
<feature type="domain" description="Peroxisomal membrane protein PEX14-like KPWE" evidence="18">
    <location>
        <begin position="346"/>
        <end position="394"/>
    </location>
</feature>
<dbReference type="Proteomes" id="UP000525078">
    <property type="component" value="Unassembled WGS sequence"/>
</dbReference>
<feature type="compositionally biased region" description="Polar residues" evidence="15">
    <location>
        <begin position="297"/>
        <end position="312"/>
    </location>
</feature>
<evidence type="ECO:0000256" key="8">
    <source>
        <dbReference type="ARBA" id="ARBA00023136"/>
    </source>
</evidence>
<dbReference type="InterPro" id="IPR006785">
    <property type="entry name" value="Pex14_N"/>
</dbReference>
<organism evidence="20 21">
    <name type="scientific">Cannabis sativa</name>
    <name type="common">Hemp</name>
    <name type="synonym">Marijuana</name>
    <dbReference type="NCBI Taxonomy" id="3483"/>
    <lineage>
        <taxon>Eukaryota</taxon>
        <taxon>Viridiplantae</taxon>
        <taxon>Streptophyta</taxon>
        <taxon>Embryophyta</taxon>
        <taxon>Tracheophyta</taxon>
        <taxon>Spermatophyta</taxon>
        <taxon>Magnoliopsida</taxon>
        <taxon>eudicotyledons</taxon>
        <taxon>Gunneridae</taxon>
        <taxon>Pentapetalae</taxon>
        <taxon>rosids</taxon>
        <taxon>fabids</taxon>
        <taxon>Rosales</taxon>
        <taxon>Cannabaceae</taxon>
        <taxon>Cannabis</taxon>
    </lineage>
</organism>
<evidence type="ECO:0000256" key="12">
    <source>
        <dbReference type="ARBA" id="ARBA00053920"/>
    </source>
</evidence>
<evidence type="ECO:0000256" key="9">
    <source>
        <dbReference type="ARBA" id="ARBA00023140"/>
    </source>
</evidence>
<dbReference type="InterPro" id="IPR036388">
    <property type="entry name" value="WH-like_DNA-bd_sf"/>
</dbReference>
<dbReference type="PANTHER" id="PTHR23058:SF0">
    <property type="entry name" value="PEROXISOMAL MEMBRANE PROTEIN PEX14"/>
    <property type="match status" value="1"/>
</dbReference>
<proteinExistence type="inferred from homology"/>
<feature type="region of interest" description="Disordered" evidence="15">
    <location>
        <begin position="364"/>
        <end position="515"/>
    </location>
</feature>
<evidence type="ECO:0000256" key="4">
    <source>
        <dbReference type="ARBA" id="ARBA00022692"/>
    </source>
</evidence>
<evidence type="ECO:0000256" key="1">
    <source>
        <dbReference type="ARBA" id="ARBA00004549"/>
    </source>
</evidence>
<keyword evidence="8 14" id="KW-0472">Membrane</keyword>
<evidence type="ECO:0000313" key="20">
    <source>
        <dbReference type="EMBL" id="KAF4362398.1"/>
    </source>
</evidence>
<keyword evidence="7" id="KW-0811">Translocation</keyword>
<reference evidence="20 21" key="1">
    <citation type="journal article" date="2020" name="bioRxiv">
        <title>Sequence and annotation of 42 cannabis genomes reveals extensive copy number variation in cannabinoid synthesis and pathogen resistance genes.</title>
        <authorList>
            <person name="Mckernan K.J."/>
            <person name="Helbert Y."/>
            <person name="Kane L.T."/>
            <person name="Ebling H."/>
            <person name="Zhang L."/>
            <person name="Liu B."/>
            <person name="Eaton Z."/>
            <person name="Mclaughlin S."/>
            <person name="Kingan S."/>
            <person name="Baybayan P."/>
            <person name="Concepcion G."/>
            <person name="Jordan M."/>
            <person name="Riva A."/>
            <person name="Barbazuk W."/>
            <person name="Harkins T."/>
        </authorList>
    </citation>
    <scope>NUCLEOTIDE SEQUENCE [LARGE SCALE GENOMIC DNA]</scope>
    <source>
        <strain evidence="21">cv. Jamaican Lion 4</strain>
        <tissue evidence="20">Leaf</tissue>
    </source>
</reference>
<feature type="compositionally biased region" description="Basic and acidic residues" evidence="15">
    <location>
        <begin position="505"/>
        <end position="515"/>
    </location>
</feature>
<comment type="subcellular location">
    <subcellularLocation>
        <location evidence="1">Peroxisome membrane</location>
        <topology evidence="1">Single-pass membrane protein</topology>
    </subcellularLocation>
</comment>
<name>A0A7J6EVJ4_CANSA</name>
<feature type="region of interest" description="Disordered" evidence="15">
    <location>
        <begin position="297"/>
        <end position="350"/>
    </location>
</feature>
<dbReference type="EMBL" id="JAATIP010000184">
    <property type="protein sequence ID" value="KAF4362398.1"/>
    <property type="molecule type" value="Genomic_DNA"/>
</dbReference>
<feature type="compositionally biased region" description="Low complexity" evidence="15">
    <location>
        <begin position="9"/>
        <end position="18"/>
    </location>
</feature>
<comment type="function">
    <text evidence="12 14">Component of the PEX13-PEX14 docking complex, a translocon channel that specifically mediates the import of peroxisomal cargo proteins bound to PEX5 receptor. The PEX13-PEX14 docking complex forms a large import pore which can be opened to a diameter of about 9 nm. Mechanistically, PEX5 receptor along with cargo proteins associates with the PEX14 subunit of the PEX13-PEX14 docking complex in the cytosol, leading to the insertion of the receptor into the organelle membrane with the concomitant translocation of the cargo into the peroxisome matrix.</text>
</comment>
<dbReference type="GO" id="GO:0005102">
    <property type="term" value="F:signaling receptor binding"/>
    <property type="evidence" value="ECO:0007669"/>
    <property type="project" value="TreeGrafter"/>
</dbReference>
<sequence length="577" mass="63201">MSKTHFLTSSYSSSSSSSEAAMATESQSPPPSTPADQSSQKPASVMQPSLTTENQQNVQAEATKENASTSVFVNSEPMREDQVQNAVKFLSHPKVRGSPVLYRRSFLEKKGLTKEEIDEAFRRVPDPPPSVQTAGVNQDGQTTSSSVQPQTSAPAAPTNAVSQVASITRSRFHWSHAVLAVGLLAVSGAGTAIIFKNAVIPRLKSWVRKVMSEEENNSLEKKDPKPSVAEEAAAAAKAAAAAAADVAKASQEMMSSKNDERKYFGELLNVLDMQVQEMKSMGNSIKRLEGETSALRRNSGSDYENHQMNVVNSRKPYGNGRADYDSHSVRSASPPASAELSFAPPPHPKSYMDVMAMVQRGEKPPNVREINDSPPNPNQQPSNPRLAPRSKPWEASQTQYYQSQVIQSQGSGEGFTSNPQDNGPNYSSNGDGPVPWWQQKNPRITEVESEDELKTRSYGPPTTEQPIRRSWVPPQPPPVAMPEAAEAIRRPKSLSQKELSADDQSETRSSDVTDELQRITKISESGGPVLETMMDTRIVYLNNSQLLDLLDMEALSDNILVYQFIIRIKFDVEVSLL</sequence>
<feature type="transmembrane region" description="Helical" evidence="16">
    <location>
        <begin position="177"/>
        <end position="195"/>
    </location>
</feature>
<dbReference type="InterPro" id="IPR054154">
    <property type="entry name" value="PEX14-like_M_plants"/>
</dbReference>
<feature type="compositionally biased region" description="Polar residues" evidence="15">
    <location>
        <begin position="34"/>
        <end position="73"/>
    </location>
</feature>
<feature type="domain" description="Peroxisome membrane anchor protein Pex14p N-terminal" evidence="17">
    <location>
        <begin position="79"/>
        <end position="123"/>
    </location>
</feature>
<dbReference type="InterPro" id="IPR040554">
    <property type="entry name" value="KPWE_PEX14_dom"/>
</dbReference>
<evidence type="ECO:0000256" key="3">
    <source>
        <dbReference type="ARBA" id="ARBA00022448"/>
    </source>
</evidence>
<comment type="similarity">
    <text evidence="2 14">Belongs to the peroxin-14 family.</text>
</comment>
<evidence type="ECO:0000313" key="21">
    <source>
        <dbReference type="Proteomes" id="UP000525078"/>
    </source>
</evidence>
<dbReference type="FunFam" id="1.10.10.10:FF:000217">
    <property type="entry name" value="Peroxisomal membrane protein PEX14"/>
    <property type="match status" value="1"/>
</dbReference>
<dbReference type="InterPro" id="IPR025655">
    <property type="entry name" value="PEX14"/>
</dbReference>
<protein>
    <recommendedName>
        <fullName evidence="10 14">Peroxisomal membrane protein PEX14</fullName>
    </recommendedName>
    <alternativeName>
        <fullName evidence="11 14">Peroxin-14</fullName>
    </alternativeName>
</protein>
<dbReference type="AlphaFoldDB" id="A0A7J6EVJ4"/>
<evidence type="ECO:0000256" key="16">
    <source>
        <dbReference type="SAM" id="Phobius"/>
    </source>
</evidence>
<dbReference type="Pfam" id="PF17733">
    <property type="entry name" value="KPWE_dom"/>
    <property type="match status" value="1"/>
</dbReference>
<feature type="region of interest" description="Disordered" evidence="15">
    <location>
        <begin position="121"/>
        <end position="157"/>
    </location>
</feature>
<dbReference type="GO" id="GO:1990429">
    <property type="term" value="C:peroxisomal importomer complex"/>
    <property type="evidence" value="ECO:0007669"/>
    <property type="project" value="TreeGrafter"/>
</dbReference>
<evidence type="ECO:0000259" key="19">
    <source>
        <dbReference type="Pfam" id="PF23020"/>
    </source>
</evidence>
<dbReference type="Pfam" id="PF04695">
    <property type="entry name" value="Pex14_N"/>
    <property type="match status" value="1"/>
</dbReference>
<comment type="caution">
    <text evidence="20">The sequence shown here is derived from an EMBL/GenBank/DDBJ whole genome shotgun (WGS) entry which is preliminary data.</text>
</comment>
<accession>A0A7J6EVJ4</accession>
<evidence type="ECO:0000256" key="2">
    <source>
        <dbReference type="ARBA" id="ARBA00005443"/>
    </source>
</evidence>